<evidence type="ECO:0000313" key="11">
    <source>
        <dbReference type="EMBL" id="OGG39647.1"/>
    </source>
</evidence>
<reference evidence="11 12" key="1">
    <citation type="journal article" date="2016" name="Nat. Commun.">
        <title>Thousands of microbial genomes shed light on interconnected biogeochemical processes in an aquifer system.</title>
        <authorList>
            <person name="Anantharaman K."/>
            <person name="Brown C.T."/>
            <person name="Hug L.A."/>
            <person name="Sharon I."/>
            <person name="Castelle C.J."/>
            <person name="Probst A.J."/>
            <person name="Thomas B.C."/>
            <person name="Singh A."/>
            <person name="Wilkins M.J."/>
            <person name="Karaoz U."/>
            <person name="Brodie E.L."/>
            <person name="Williams K.H."/>
            <person name="Hubbard S.S."/>
            <person name="Banfield J.F."/>
        </authorList>
    </citation>
    <scope>NUCLEOTIDE SEQUENCE [LARGE SCALE GENOMIC DNA]</scope>
</reference>
<dbReference type="Proteomes" id="UP000179324">
    <property type="component" value="Unassembled WGS sequence"/>
</dbReference>
<keyword evidence="6" id="KW-0961">Cell wall biogenesis/degradation</keyword>
<keyword evidence="3" id="KW-0378">Hydrolase</keyword>
<organism evidence="11 12">
    <name type="scientific">Candidatus Jorgensenbacteria bacterium GWC1_48_12</name>
    <dbReference type="NCBI Taxonomy" id="1798469"/>
    <lineage>
        <taxon>Bacteria</taxon>
        <taxon>Candidatus Joergenseniibacteriota</taxon>
    </lineage>
</organism>
<dbReference type="GO" id="GO:0009002">
    <property type="term" value="F:serine-type D-Ala-D-Ala carboxypeptidase activity"/>
    <property type="evidence" value="ECO:0007669"/>
    <property type="project" value="InterPro"/>
</dbReference>
<feature type="binding site" evidence="8">
    <location>
        <position position="271"/>
    </location>
    <ligand>
        <name>substrate</name>
    </ligand>
</feature>
<dbReference type="GO" id="GO:0030655">
    <property type="term" value="P:beta-lactam antibiotic catabolic process"/>
    <property type="evidence" value="ECO:0007669"/>
    <property type="project" value="InterPro"/>
</dbReference>
<gene>
    <name evidence="11" type="ORF">A2127_02535</name>
</gene>
<dbReference type="Gene3D" id="3.40.710.10">
    <property type="entry name" value="DD-peptidase/beta-lactamase superfamily"/>
    <property type="match status" value="1"/>
</dbReference>
<dbReference type="InterPro" id="IPR018044">
    <property type="entry name" value="Peptidase_S11"/>
</dbReference>
<protein>
    <recommendedName>
        <fullName evidence="10">Peptidase S11 D-alanyl-D-alanine carboxypeptidase A N-terminal domain-containing protein</fullName>
    </recommendedName>
</protein>
<dbReference type="GO" id="GO:0008360">
    <property type="term" value="P:regulation of cell shape"/>
    <property type="evidence" value="ECO:0007669"/>
    <property type="project" value="UniProtKB-KW"/>
</dbReference>
<feature type="active site" description="Proton acceptor" evidence="7">
    <location>
        <position position="115"/>
    </location>
</feature>
<accession>A0A1F6BSY5</accession>
<dbReference type="AlphaFoldDB" id="A0A1F6BSY5"/>
<dbReference type="PRINTS" id="PR00725">
    <property type="entry name" value="DADACBPTASE1"/>
</dbReference>
<feature type="active site" description="Acyl-ester intermediate" evidence="7">
    <location>
        <position position="112"/>
    </location>
</feature>
<evidence type="ECO:0000256" key="5">
    <source>
        <dbReference type="ARBA" id="ARBA00022984"/>
    </source>
</evidence>
<keyword evidence="5" id="KW-0573">Peptidoglycan synthesis</keyword>
<evidence type="ECO:0000256" key="3">
    <source>
        <dbReference type="ARBA" id="ARBA00022801"/>
    </source>
</evidence>
<evidence type="ECO:0000256" key="1">
    <source>
        <dbReference type="ARBA" id="ARBA00007164"/>
    </source>
</evidence>
<evidence type="ECO:0000256" key="6">
    <source>
        <dbReference type="ARBA" id="ARBA00023316"/>
    </source>
</evidence>
<dbReference type="SUPFAM" id="SSF56601">
    <property type="entry name" value="beta-lactamase/transpeptidase-like"/>
    <property type="match status" value="1"/>
</dbReference>
<dbReference type="InterPro" id="IPR012338">
    <property type="entry name" value="Beta-lactam/transpept-like"/>
</dbReference>
<keyword evidence="4" id="KW-0133">Cell shape</keyword>
<dbReference type="InterPro" id="IPR000871">
    <property type="entry name" value="Beta-lactam_class-A"/>
</dbReference>
<dbReference type="PANTHER" id="PTHR35333">
    <property type="entry name" value="BETA-LACTAMASE"/>
    <property type="match status" value="1"/>
</dbReference>
<evidence type="ECO:0000256" key="7">
    <source>
        <dbReference type="PIRSR" id="PIRSR618044-1"/>
    </source>
</evidence>
<dbReference type="GO" id="GO:0046677">
    <property type="term" value="P:response to antibiotic"/>
    <property type="evidence" value="ECO:0007669"/>
    <property type="project" value="InterPro"/>
</dbReference>
<comment type="similarity">
    <text evidence="1 9">Belongs to the peptidase S11 family.</text>
</comment>
<dbReference type="Pfam" id="PF00768">
    <property type="entry name" value="Peptidase_S11"/>
    <property type="match status" value="1"/>
</dbReference>
<sequence length="320" mass="35138">MKTQIQALILAVLIIVSVAVTKVGESPSVANSSESAPAEGSKAEVSSNFSYEQASLLNVRDDVKDFKVKRAPARNWNVLDPAVSAEAVLIQSLDDGFPFFNYNTYQSWPTASLTKLLTAVVVLENIGENKKIAIDEGAVATEGEAGGLRSGEVFSARDLLKIMLLTSSNDAAAAFENYAGKDEFTRLVNQKALELGMAQTVIFDGSGLTDENTTSASDMLRLGKYIIENQPEIFNWSRVQSQLIQPLNDTTSRTIFNINSLVDKPYFLGGKTGTSEKARQNLLAVISFRDMRLITVILGSYDRDKDLDLLLRWIEEAYDF</sequence>
<keyword evidence="2" id="KW-0732">Signal</keyword>
<proteinExistence type="inferred from homology"/>
<evidence type="ECO:0000256" key="2">
    <source>
        <dbReference type="ARBA" id="ARBA00022729"/>
    </source>
</evidence>
<dbReference type="GO" id="GO:0071555">
    <property type="term" value="P:cell wall organization"/>
    <property type="evidence" value="ECO:0007669"/>
    <property type="project" value="UniProtKB-KW"/>
</dbReference>
<dbReference type="GO" id="GO:0008800">
    <property type="term" value="F:beta-lactamase activity"/>
    <property type="evidence" value="ECO:0007669"/>
    <property type="project" value="InterPro"/>
</dbReference>
<dbReference type="InterPro" id="IPR001967">
    <property type="entry name" value="Peptidase_S11_N"/>
</dbReference>
<dbReference type="GO" id="GO:0006508">
    <property type="term" value="P:proteolysis"/>
    <property type="evidence" value="ECO:0007669"/>
    <property type="project" value="InterPro"/>
</dbReference>
<dbReference type="PANTHER" id="PTHR35333:SF3">
    <property type="entry name" value="BETA-LACTAMASE-TYPE TRANSPEPTIDASE FOLD CONTAINING PROTEIN"/>
    <property type="match status" value="1"/>
</dbReference>
<comment type="caution">
    <text evidence="11">The sequence shown here is derived from an EMBL/GenBank/DDBJ whole genome shotgun (WGS) entry which is preliminary data.</text>
</comment>
<feature type="active site" evidence="7">
    <location>
        <position position="167"/>
    </location>
</feature>
<evidence type="ECO:0000256" key="8">
    <source>
        <dbReference type="PIRSR" id="PIRSR618044-2"/>
    </source>
</evidence>
<dbReference type="GO" id="GO:0009252">
    <property type="term" value="P:peptidoglycan biosynthetic process"/>
    <property type="evidence" value="ECO:0007669"/>
    <property type="project" value="UniProtKB-KW"/>
</dbReference>
<evidence type="ECO:0000256" key="9">
    <source>
        <dbReference type="RuleBase" id="RU004016"/>
    </source>
</evidence>
<evidence type="ECO:0000256" key="4">
    <source>
        <dbReference type="ARBA" id="ARBA00022960"/>
    </source>
</evidence>
<feature type="domain" description="Peptidase S11 D-alanyl-D-alanine carboxypeptidase A N-terminal" evidence="10">
    <location>
        <begin position="80"/>
        <end position="300"/>
    </location>
</feature>
<evidence type="ECO:0000259" key="10">
    <source>
        <dbReference type="Pfam" id="PF00768"/>
    </source>
</evidence>
<dbReference type="EMBL" id="MFKI01000001">
    <property type="protein sequence ID" value="OGG39647.1"/>
    <property type="molecule type" value="Genomic_DNA"/>
</dbReference>
<name>A0A1F6BSY5_9BACT</name>
<evidence type="ECO:0000313" key="12">
    <source>
        <dbReference type="Proteomes" id="UP000179324"/>
    </source>
</evidence>